<evidence type="ECO:0000313" key="2">
    <source>
        <dbReference type="Proteomes" id="UP001183535"/>
    </source>
</evidence>
<gene>
    <name evidence="1" type="ORF">RM877_10820</name>
</gene>
<organism evidence="1 2">
    <name type="scientific">Streptomyces doudnae</name>
    <dbReference type="NCBI Taxonomy" id="3075536"/>
    <lineage>
        <taxon>Bacteria</taxon>
        <taxon>Bacillati</taxon>
        <taxon>Actinomycetota</taxon>
        <taxon>Actinomycetes</taxon>
        <taxon>Kitasatosporales</taxon>
        <taxon>Streptomycetaceae</taxon>
        <taxon>Streptomyces</taxon>
    </lineage>
</organism>
<proteinExistence type="predicted"/>
<evidence type="ECO:0000313" key="1">
    <source>
        <dbReference type="EMBL" id="MDT0435167.1"/>
    </source>
</evidence>
<sequence>MSAARTALDADPGQDGARFRAGIEALAAELPAGRGANLSGQHT</sequence>
<dbReference type="EMBL" id="JAVRES010000003">
    <property type="protein sequence ID" value="MDT0435167.1"/>
    <property type="molecule type" value="Genomic_DNA"/>
</dbReference>
<accession>A0ABD5EKF6</accession>
<keyword evidence="2" id="KW-1185">Reference proteome</keyword>
<name>A0ABD5EKF6_9ACTN</name>
<reference evidence="2" key="1">
    <citation type="submission" date="2023-07" db="EMBL/GenBank/DDBJ databases">
        <title>30 novel species of actinomycetes from the DSMZ collection.</title>
        <authorList>
            <person name="Nouioui I."/>
        </authorList>
    </citation>
    <scope>NUCLEOTIDE SEQUENCE [LARGE SCALE GENOMIC DNA]</scope>
    <source>
        <strain evidence="2">DSM 41981</strain>
    </source>
</reference>
<dbReference type="AlphaFoldDB" id="A0ABD5EKF6"/>
<dbReference type="RefSeq" id="WP_256089467.1">
    <property type="nucleotide sequence ID" value="NZ_JAVRES010000003.1"/>
</dbReference>
<protein>
    <submittedName>
        <fullName evidence="1">Uncharacterized protein</fullName>
    </submittedName>
</protein>
<dbReference type="Proteomes" id="UP001183535">
    <property type="component" value="Unassembled WGS sequence"/>
</dbReference>
<comment type="caution">
    <text evidence="1">The sequence shown here is derived from an EMBL/GenBank/DDBJ whole genome shotgun (WGS) entry which is preliminary data.</text>
</comment>